<dbReference type="CDD" id="cd06261">
    <property type="entry name" value="TM_PBP2"/>
    <property type="match status" value="1"/>
</dbReference>
<dbReference type="InterPro" id="IPR000515">
    <property type="entry name" value="MetI-like"/>
</dbReference>
<dbReference type="InterPro" id="IPR035906">
    <property type="entry name" value="MetI-like_sf"/>
</dbReference>
<evidence type="ECO:0000313" key="10">
    <source>
        <dbReference type="Proteomes" id="UP000579281"/>
    </source>
</evidence>
<keyword evidence="4 7" id="KW-0812">Transmembrane</keyword>
<feature type="domain" description="ABC transmembrane type-1" evidence="8">
    <location>
        <begin position="601"/>
        <end position="804"/>
    </location>
</feature>
<dbReference type="Pfam" id="PF04389">
    <property type="entry name" value="Peptidase_M28"/>
    <property type="match status" value="1"/>
</dbReference>
<organism evidence="9 10">
    <name type="scientific">Anaerosolibacter carboniphilus</name>
    <dbReference type="NCBI Taxonomy" id="1417629"/>
    <lineage>
        <taxon>Bacteria</taxon>
        <taxon>Bacillati</taxon>
        <taxon>Bacillota</taxon>
        <taxon>Clostridia</taxon>
        <taxon>Peptostreptococcales</taxon>
        <taxon>Thermotaleaceae</taxon>
        <taxon>Anaerosolibacter</taxon>
    </lineage>
</organism>
<evidence type="ECO:0000259" key="8">
    <source>
        <dbReference type="PROSITE" id="PS50928"/>
    </source>
</evidence>
<proteinExistence type="inferred from homology"/>
<dbReference type="GO" id="GO:0055085">
    <property type="term" value="P:transmembrane transport"/>
    <property type="evidence" value="ECO:0007669"/>
    <property type="project" value="InterPro"/>
</dbReference>
<feature type="transmembrane region" description="Helical" evidence="7">
    <location>
        <begin position="604"/>
        <end position="621"/>
    </location>
</feature>
<dbReference type="Pfam" id="PF00528">
    <property type="entry name" value="BPD_transp_1"/>
    <property type="match status" value="1"/>
</dbReference>
<protein>
    <submittedName>
        <fullName evidence="9">ABC-type dipeptide/oligopeptide/nickel transport system permease component</fullName>
    </submittedName>
</protein>
<feature type="transmembrane region" description="Helical" evidence="7">
    <location>
        <begin position="14"/>
        <end position="34"/>
    </location>
</feature>
<dbReference type="Gene3D" id="1.10.3720.10">
    <property type="entry name" value="MetI-like"/>
    <property type="match status" value="1"/>
</dbReference>
<keyword evidence="10" id="KW-1185">Reference proteome</keyword>
<dbReference type="EMBL" id="JACHEN010000010">
    <property type="protein sequence ID" value="MBB6215780.1"/>
    <property type="molecule type" value="Genomic_DNA"/>
</dbReference>
<evidence type="ECO:0000256" key="3">
    <source>
        <dbReference type="ARBA" id="ARBA00022475"/>
    </source>
</evidence>
<feature type="transmembrane region" description="Helical" evidence="7">
    <location>
        <begin position="746"/>
        <end position="771"/>
    </location>
</feature>
<dbReference type="SUPFAM" id="SSF53187">
    <property type="entry name" value="Zn-dependent exopeptidases"/>
    <property type="match status" value="1"/>
</dbReference>
<dbReference type="SUPFAM" id="SSF161098">
    <property type="entry name" value="MetI-like"/>
    <property type="match status" value="1"/>
</dbReference>
<name>A0A841KUT9_9FIRM</name>
<evidence type="ECO:0000256" key="1">
    <source>
        <dbReference type="ARBA" id="ARBA00004651"/>
    </source>
</evidence>
<evidence type="ECO:0000256" key="4">
    <source>
        <dbReference type="ARBA" id="ARBA00022692"/>
    </source>
</evidence>
<comment type="similarity">
    <text evidence="7">Belongs to the binding-protein-dependent transport system permease family.</text>
</comment>
<accession>A0A841KUT9</accession>
<dbReference type="RefSeq" id="WP_184310336.1">
    <property type="nucleotide sequence ID" value="NZ_JACHEN010000010.1"/>
</dbReference>
<keyword evidence="5 7" id="KW-1133">Transmembrane helix</keyword>
<feature type="transmembrane region" description="Helical" evidence="7">
    <location>
        <begin position="682"/>
        <end position="704"/>
    </location>
</feature>
<sequence>MKKRFEKIGRGNKIVYMIWCLLIGLIGSILLYGWQRDFDETSFDVNRVYDHIKELSSPQYNGRLPGTEGNQLALTYIENYFKEIGVEPGGEGDGYYQDFEHMVASYNEKPYFRIIDSNGNLLQEYNIREHYRDSFEGRGDIEGDLLYIPMHIRNYSEEEIKGKILLVDIAVDEEYIDYAKNHGAKAIVATIYDRDWRLDPRRRIEPIRMMKGSGNLYRLEDPGIILHYVEIPTFVDLKRYAENKYRAEIGYYYAFQNIRISNILGKVQGKNPDAGYVIISAHIDHVGADYDGRYFPGALDDASGTAMMMEIARVIKAQKSPPEKTMIFAGWNNEEGGIAGSRYYTNHPIYSLEKTQMIQLDCIGSVTMQEIDFASAGEKGVILQNKFKQLADLREIKAIESNFLSSDHAPFIEKRVPAVLIEDNFQNIVQRHHIHTYKDDINNISKENLSKVAVILLDYIKGEVYGDFLPDYLETIEWIFLGGLALFGIIIYIIYYLSKTNPAGAIGNLRIEDIYYATPFRLLAKCYHYISLMTIVVFILVFVANIPTNFNLMIDQGNVYTNLSIPLTVKKSVLYMRGLFANGFGKSAGKVDIMEIVLNSFGKSMMLILSTLILSTIIGVVKGILDGYRDTKNGMLRTMGTLAALSIPDVLIVIAIQIMVAYMYKHNILTPLMTKELMRKFILPMICLSVVPSVYISRITTVVLHEEMKKSYVKAARAKGLSRYKVLVQHLLIGVIMKVIDSLSSVIPIIISNLIIVEYFFHYPGVIYMLLKVYQENDQATFLGLSLSLGLMYVVFNIGFTVLSFIVNPLKREGIQ</sequence>
<keyword evidence="6 7" id="KW-0472">Membrane</keyword>
<dbReference type="AlphaFoldDB" id="A0A841KUT9"/>
<dbReference type="PROSITE" id="PS50928">
    <property type="entry name" value="ABC_TM1"/>
    <property type="match status" value="1"/>
</dbReference>
<dbReference type="Gene3D" id="3.40.630.10">
    <property type="entry name" value="Zn peptidases"/>
    <property type="match status" value="2"/>
</dbReference>
<reference evidence="9 10" key="1">
    <citation type="submission" date="2020-08" db="EMBL/GenBank/DDBJ databases">
        <title>Genomic Encyclopedia of Type Strains, Phase IV (KMG-IV): sequencing the most valuable type-strain genomes for metagenomic binning, comparative biology and taxonomic classification.</title>
        <authorList>
            <person name="Goeker M."/>
        </authorList>
    </citation>
    <scope>NUCLEOTIDE SEQUENCE [LARGE SCALE GENOMIC DNA]</scope>
    <source>
        <strain evidence="9 10">DSM 103526</strain>
    </source>
</reference>
<comment type="caution">
    <text evidence="9">The sequence shown here is derived from an EMBL/GenBank/DDBJ whole genome shotgun (WGS) entry which is preliminary data.</text>
</comment>
<feature type="transmembrane region" description="Helical" evidence="7">
    <location>
        <begin position="783"/>
        <end position="807"/>
    </location>
</feature>
<dbReference type="Proteomes" id="UP000579281">
    <property type="component" value="Unassembled WGS sequence"/>
</dbReference>
<evidence type="ECO:0000256" key="2">
    <source>
        <dbReference type="ARBA" id="ARBA00022448"/>
    </source>
</evidence>
<dbReference type="GO" id="GO:0005886">
    <property type="term" value="C:plasma membrane"/>
    <property type="evidence" value="ECO:0007669"/>
    <property type="project" value="UniProtKB-SubCell"/>
</dbReference>
<comment type="subcellular location">
    <subcellularLocation>
        <location evidence="1 7">Cell membrane</location>
        <topology evidence="1 7">Multi-pass membrane protein</topology>
    </subcellularLocation>
</comment>
<feature type="transmembrane region" description="Helical" evidence="7">
    <location>
        <begin position="526"/>
        <end position="546"/>
    </location>
</feature>
<evidence type="ECO:0000313" key="9">
    <source>
        <dbReference type="EMBL" id="MBB6215780.1"/>
    </source>
</evidence>
<feature type="transmembrane region" description="Helical" evidence="7">
    <location>
        <begin position="642"/>
        <end position="662"/>
    </location>
</feature>
<dbReference type="PANTHER" id="PTHR30465">
    <property type="entry name" value="INNER MEMBRANE ABC TRANSPORTER"/>
    <property type="match status" value="1"/>
</dbReference>
<gene>
    <name evidence="9" type="ORF">HNQ80_001871</name>
</gene>
<dbReference type="InterPro" id="IPR007484">
    <property type="entry name" value="Peptidase_M28"/>
</dbReference>
<evidence type="ECO:0000256" key="6">
    <source>
        <dbReference type="ARBA" id="ARBA00023136"/>
    </source>
</evidence>
<evidence type="ECO:0000256" key="5">
    <source>
        <dbReference type="ARBA" id="ARBA00022989"/>
    </source>
</evidence>
<keyword evidence="2 7" id="KW-0813">Transport</keyword>
<keyword evidence="3" id="KW-1003">Cell membrane</keyword>
<dbReference type="PANTHER" id="PTHR30465:SF0">
    <property type="entry name" value="OLIGOPEPTIDE TRANSPORT SYSTEM PERMEASE PROTEIN APPB"/>
    <property type="match status" value="1"/>
</dbReference>
<evidence type="ECO:0000256" key="7">
    <source>
        <dbReference type="RuleBase" id="RU363032"/>
    </source>
</evidence>
<feature type="transmembrane region" description="Helical" evidence="7">
    <location>
        <begin position="478"/>
        <end position="497"/>
    </location>
</feature>